<dbReference type="SUPFAM" id="SSF55753">
    <property type="entry name" value="Actin depolymerizing proteins"/>
    <property type="match status" value="1"/>
</dbReference>
<dbReference type="Gene3D" id="3.40.20.10">
    <property type="entry name" value="Severin"/>
    <property type="match status" value="1"/>
</dbReference>
<feature type="non-terminal residue" evidence="2">
    <location>
        <position position="1"/>
    </location>
</feature>
<reference evidence="2" key="1">
    <citation type="submission" date="2021-02" db="EMBL/GenBank/DDBJ databases">
        <authorList>
            <person name="Nowell W R."/>
        </authorList>
    </citation>
    <scope>NUCLEOTIDE SEQUENCE</scope>
</reference>
<dbReference type="Proteomes" id="UP000682733">
    <property type="component" value="Unassembled WGS sequence"/>
</dbReference>
<gene>
    <name evidence="1" type="ORF">OVA965_LOCUS44654</name>
    <name evidence="2" type="ORF">TMI583_LOCUS47578</name>
</gene>
<dbReference type="AlphaFoldDB" id="A0A8S2XDA9"/>
<comment type="caution">
    <text evidence="2">The sequence shown here is derived from an EMBL/GenBank/DDBJ whole genome shotgun (WGS) entry which is preliminary data.</text>
</comment>
<dbReference type="Proteomes" id="UP000677228">
    <property type="component" value="Unassembled WGS sequence"/>
</dbReference>
<feature type="non-terminal residue" evidence="2">
    <location>
        <position position="101"/>
    </location>
</feature>
<protein>
    <recommendedName>
        <fullName evidence="4">Gelsolin</fullName>
    </recommendedName>
</protein>
<proteinExistence type="predicted"/>
<dbReference type="EMBL" id="CAJOBA010092692">
    <property type="protein sequence ID" value="CAF4491171.1"/>
    <property type="molecule type" value="Genomic_DNA"/>
</dbReference>
<organism evidence="2 3">
    <name type="scientific">Didymodactylos carnosus</name>
    <dbReference type="NCBI Taxonomy" id="1234261"/>
    <lineage>
        <taxon>Eukaryota</taxon>
        <taxon>Metazoa</taxon>
        <taxon>Spiralia</taxon>
        <taxon>Gnathifera</taxon>
        <taxon>Rotifera</taxon>
        <taxon>Eurotatoria</taxon>
        <taxon>Bdelloidea</taxon>
        <taxon>Philodinida</taxon>
        <taxon>Philodinidae</taxon>
        <taxon>Didymodactylos</taxon>
    </lineage>
</organism>
<evidence type="ECO:0000313" key="2">
    <source>
        <dbReference type="EMBL" id="CAF4491171.1"/>
    </source>
</evidence>
<dbReference type="EMBL" id="CAJNOK010064841">
    <property type="protein sequence ID" value="CAF1647650.1"/>
    <property type="molecule type" value="Genomic_DNA"/>
</dbReference>
<name>A0A8S2XDA9_9BILA</name>
<accession>A0A8S2XDA9</accession>
<evidence type="ECO:0000313" key="1">
    <source>
        <dbReference type="EMBL" id="CAF1647650.1"/>
    </source>
</evidence>
<evidence type="ECO:0008006" key="4">
    <source>
        <dbReference type="Google" id="ProtNLM"/>
    </source>
</evidence>
<dbReference type="InterPro" id="IPR029006">
    <property type="entry name" value="ADF-H/Gelsolin-like_dom_sf"/>
</dbReference>
<evidence type="ECO:0000313" key="3">
    <source>
        <dbReference type="Proteomes" id="UP000682733"/>
    </source>
</evidence>
<sequence>LCLIDTEDELYIWQGFRDMPTDELEIQLFNAGLQAGGTADMRFTAERRCTCKTAINYWEAKTGEIPDTHGYVVYAGLEPIEFTNLFPKWTINLQAKQQNLL</sequence>